<keyword evidence="1" id="KW-1133">Transmembrane helix</keyword>
<dbReference type="AlphaFoldDB" id="A0A0M3IVZ4"/>
<proteinExistence type="predicted"/>
<evidence type="ECO:0000313" key="2">
    <source>
        <dbReference type="Proteomes" id="UP000036681"/>
    </source>
</evidence>
<sequence>MRTYVRSNYLFSQKCSEDNSFLFFSRYVFGFLATLMPFAEIFRLT</sequence>
<dbReference type="WBParaSite" id="ALUE_0002292201-mRNA-1">
    <property type="protein sequence ID" value="ALUE_0002292201-mRNA-1"/>
    <property type="gene ID" value="ALUE_0002292201"/>
</dbReference>
<evidence type="ECO:0000256" key="1">
    <source>
        <dbReference type="SAM" id="Phobius"/>
    </source>
</evidence>
<evidence type="ECO:0000313" key="3">
    <source>
        <dbReference type="WBParaSite" id="ALUE_0002292201-mRNA-1"/>
    </source>
</evidence>
<name>A0A0M3IVZ4_ASCLU</name>
<feature type="transmembrane region" description="Helical" evidence="1">
    <location>
        <begin position="21"/>
        <end position="39"/>
    </location>
</feature>
<accession>A0A0M3IVZ4</accession>
<dbReference type="Proteomes" id="UP000036681">
    <property type="component" value="Unplaced"/>
</dbReference>
<keyword evidence="1" id="KW-0812">Transmembrane</keyword>
<organism evidence="2 3">
    <name type="scientific">Ascaris lumbricoides</name>
    <name type="common">Giant roundworm</name>
    <dbReference type="NCBI Taxonomy" id="6252"/>
    <lineage>
        <taxon>Eukaryota</taxon>
        <taxon>Metazoa</taxon>
        <taxon>Ecdysozoa</taxon>
        <taxon>Nematoda</taxon>
        <taxon>Chromadorea</taxon>
        <taxon>Rhabditida</taxon>
        <taxon>Spirurina</taxon>
        <taxon>Ascaridomorpha</taxon>
        <taxon>Ascaridoidea</taxon>
        <taxon>Ascarididae</taxon>
        <taxon>Ascaris</taxon>
    </lineage>
</organism>
<protein>
    <submittedName>
        <fullName evidence="3">Uncharacterized protein</fullName>
    </submittedName>
</protein>
<keyword evidence="2" id="KW-1185">Reference proteome</keyword>
<reference evidence="3" key="1">
    <citation type="submission" date="2017-02" db="UniProtKB">
        <authorList>
            <consortium name="WormBaseParasite"/>
        </authorList>
    </citation>
    <scope>IDENTIFICATION</scope>
</reference>
<keyword evidence="1" id="KW-0472">Membrane</keyword>